<name>A0ACC1BUH5_9ROSI</name>
<keyword evidence="2" id="KW-1185">Reference proteome</keyword>
<proteinExistence type="predicted"/>
<evidence type="ECO:0000313" key="2">
    <source>
        <dbReference type="Proteomes" id="UP001164250"/>
    </source>
</evidence>
<comment type="caution">
    <text evidence="1">The sequence shown here is derived from an EMBL/GenBank/DDBJ whole genome shotgun (WGS) entry which is preliminary data.</text>
</comment>
<sequence length="486" mass="54410">MAENLDQQSHVPQQNRRNKLRITTHTTQEQPSTSPSFQTTPNSLYQLNQPTISPSSSSSSQILFPGCVQSFLTDFNHQPFPPLHPFPLNFNAQQYDPVSGFADLLKLRGDVRSLVPLGPFTGYASILMRSKFLRPAQHILDDFCGSLYFQASDFQMDGFTDSAVLRDFIAFSNRVDRSWKNSKLIMMLEEVYRKYKLYCQQMQSVVASFETVAGLGNAAPYISFALNAISKHFSCLKNAIMDQIVVSGKTLGDGIFSKDSIPGPGTAESSFGSPNLGFLQRPVWRSQRGLPDYALSVLRAWLFDNFLNPYPSDSEKQMLARQTGLSRTQVSNWFINARVRVWKPMVEEMDLLDQERRAQGPSEAVNADDVHMTSHQLNRSAPEKFPLPSQSEKAQQAPTKRRRNKCAQMSEKNEEDKHATHSDLSSVHHIGCGSGSSGVSLALGLHQNDGNELSRPFPVTIPRHFNLEMDVAMDITAGFEAQNHQS</sequence>
<gene>
    <name evidence="1" type="ORF">Patl1_06468</name>
</gene>
<organism evidence="1 2">
    <name type="scientific">Pistacia atlantica</name>
    <dbReference type="NCBI Taxonomy" id="434234"/>
    <lineage>
        <taxon>Eukaryota</taxon>
        <taxon>Viridiplantae</taxon>
        <taxon>Streptophyta</taxon>
        <taxon>Embryophyta</taxon>
        <taxon>Tracheophyta</taxon>
        <taxon>Spermatophyta</taxon>
        <taxon>Magnoliopsida</taxon>
        <taxon>eudicotyledons</taxon>
        <taxon>Gunneridae</taxon>
        <taxon>Pentapetalae</taxon>
        <taxon>rosids</taxon>
        <taxon>malvids</taxon>
        <taxon>Sapindales</taxon>
        <taxon>Anacardiaceae</taxon>
        <taxon>Pistacia</taxon>
    </lineage>
</organism>
<protein>
    <submittedName>
        <fullName evidence="1">Uncharacterized protein</fullName>
    </submittedName>
</protein>
<dbReference type="EMBL" id="CM047899">
    <property type="protein sequence ID" value="KAJ0102630.1"/>
    <property type="molecule type" value="Genomic_DNA"/>
</dbReference>
<accession>A0ACC1BUH5</accession>
<reference evidence="2" key="1">
    <citation type="journal article" date="2023" name="G3 (Bethesda)">
        <title>Genome assembly and association tests identify interacting loci associated with vigor, precocity, and sex in interspecific pistachio rootstocks.</title>
        <authorList>
            <person name="Palmer W."/>
            <person name="Jacygrad E."/>
            <person name="Sagayaradj S."/>
            <person name="Cavanaugh K."/>
            <person name="Han R."/>
            <person name="Bertier L."/>
            <person name="Beede B."/>
            <person name="Kafkas S."/>
            <person name="Golino D."/>
            <person name="Preece J."/>
            <person name="Michelmore R."/>
        </authorList>
    </citation>
    <scope>NUCLEOTIDE SEQUENCE [LARGE SCALE GENOMIC DNA]</scope>
</reference>
<evidence type="ECO:0000313" key="1">
    <source>
        <dbReference type="EMBL" id="KAJ0102630.1"/>
    </source>
</evidence>
<dbReference type="Proteomes" id="UP001164250">
    <property type="component" value="Chromosome 3"/>
</dbReference>